<dbReference type="AlphaFoldDB" id="A0A5N4AWZ7"/>
<dbReference type="CDD" id="cd15489">
    <property type="entry name" value="PHD_SF"/>
    <property type="match status" value="1"/>
</dbReference>
<evidence type="ECO:0000259" key="5">
    <source>
        <dbReference type="PROSITE" id="PS50016"/>
    </source>
</evidence>
<evidence type="ECO:0000313" key="7">
    <source>
        <dbReference type="Proteomes" id="UP000327044"/>
    </source>
</evidence>
<gene>
    <name evidence="6" type="ORF">PPYR_04045</name>
</gene>
<organism evidence="6 7">
    <name type="scientific">Photinus pyralis</name>
    <name type="common">Common eastern firefly</name>
    <name type="synonym">Lampyris pyralis</name>
    <dbReference type="NCBI Taxonomy" id="7054"/>
    <lineage>
        <taxon>Eukaryota</taxon>
        <taxon>Metazoa</taxon>
        <taxon>Ecdysozoa</taxon>
        <taxon>Arthropoda</taxon>
        <taxon>Hexapoda</taxon>
        <taxon>Insecta</taxon>
        <taxon>Pterygota</taxon>
        <taxon>Neoptera</taxon>
        <taxon>Endopterygota</taxon>
        <taxon>Coleoptera</taxon>
        <taxon>Polyphaga</taxon>
        <taxon>Elateriformia</taxon>
        <taxon>Elateroidea</taxon>
        <taxon>Lampyridae</taxon>
        <taxon>Lampyrinae</taxon>
        <taxon>Photinus</taxon>
    </lineage>
</organism>
<evidence type="ECO:0000256" key="1">
    <source>
        <dbReference type="ARBA" id="ARBA00022723"/>
    </source>
</evidence>
<dbReference type="InterPro" id="IPR013083">
    <property type="entry name" value="Znf_RING/FYVE/PHD"/>
</dbReference>
<dbReference type="Proteomes" id="UP000327044">
    <property type="component" value="Unassembled WGS sequence"/>
</dbReference>
<keyword evidence="2 4" id="KW-0863">Zinc-finger</keyword>
<dbReference type="InParanoid" id="A0A5N4AWZ7"/>
<accession>A0A5N4AWZ7</accession>
<keyword evidence="7" id="KW-1185">Reference proteome</keyword>
<dbReference type="EMBL" id="VVIM01000002">
    <property type="protein sequence ID" value="KAB0801859.1"/>
    <property type="molecule type" value="Genomic_DNA"/>
</dbReference>
<keyword evidence="3" id="KW-0862">Zinc</keyword>
<proteinExistence type="predicted"/>
<dbReference type="PROSITE" id="PS50016">
    <property type="entry name" value="ZF_PHD_2"/>
    <property type="match status" value="1"/>
</dbReference>
<dbReference type="SUPFAM" id="SSF57903">
    <property type="entry name" value="FYVE/PHD zinc finger"/>
    <property type="match status" value="1"/>
</dbReference>
<comment type="caution">
    <text evidence="6">The sequence shown here is derived from an EMBL/GenBank/DDBJ whole genome shotgun (WGS) entry which is preliminary data.</text>
</comment>
<dbReference type="InterPro" id="IPR011011">
    <property type="entry name" value="Znf_FYVE_PHD"/>
</dbReference>
<protein>
    <recommendedName>
        <fullName evidence="5">PHD-type domain-containing protein</fullName>
    </recommendedName>
</protein>
<evidence type="ECO:0000256" key="3">
    <source>
        <dbReference type="ARBA" id="ARBA00022833"/>
    </source>
</evidence>
<sequence>MPTINKCFICNNALDSDREIKCDKCGNHIHSTCAGLSQSELKCFSNKNRKLAYHCDECNKENSEITLIPDNLFEDVVYEINQRQIRKRNLIVYGVPENNIIQQDRQQINETLSKLDPAINDPQFSTHRLGRFDHTNTRPRPIKVVLEEEQFVRNYVLKSSQLRSMPLYKHISLSFDRTPRQINYYRKIKKQLDERIAAGESNLKIKYIREVPTIVSLN</sequence>
<evidence type="ECO:0000313" key="6">
    <source>
        <dbReference type="EMBL" id="KAB0801859.1"/>
    </source>
</evidence>
<feature type="domain" description="PHD-type" evidence="5">
    <location>
        <begin position="4"/>
        <end position="61"/>
    </location>
</feature>
<keyword evidence="1" id="KW-0479">Metal-binding</keyword>
<dbReference type="InterPro" id="IPR019787">
    <property type="entry name" value="Znf_PHD-finger"/>
</dbReference>
<name>A0A5N4AWZ7_PHOPY</name>
<evidence type="ECO:0000256" key="4">
    <source>
        <dbReference type="PROSITE-ProRule" id="PRU00146"/>
    </source>
</evidence>
<dbReference type="GO" id="GO:0008270">
    <property type="term" value="F:zinc ion binding"/>
    <property type="evidence" value="ECO:0007669"/>
    <property type="project" value="UniProtKB-KW"/>
</dbReference>
<reference evidence="6 7" key="1">
    <citation type="journal article" date="2018" name="Elife">
        <title>Firefly genomes illuminate parallel origins of bioluminescence in beetles.</title>
        <authorList>
            <person name="Fallon T.R."/>
            <person name="Lower S.E."/>
            <person name="Chang C.H."/>
            <person name="Bessho-Uehara M."/>
            <person name="Martin G.J."/>
            <person name="Bewick A.J."/>
            <person name="Behringer M."/>
            <person name="Debat H.J."/>
            <person name="Wong I."/>
            <person name="Day J.C."/>
            <person name="Suvorov A."/>
            <person name="Silva C.J."/>
            <person name="Stanger-Hall K.F."/>
            <person name="Hall D.W."/>
            <person name="Schmitz R.J."/>
            <person name="Nelson D.R."/>
            <person name="Lewis S.M."/>
            <person name="Shigenobu S."/>
            <person name="Bybee S.M."/>
            <person name="Larracuente A.M."/>
            <person name="Oba Y."/>
            <person name="Weng J.K."/>
        </authorList>
    </citation>
    <scope>NUCLEOTIDE SEQUENCE [LARGE SCALE GENOMIC DNA]</scope>
    <source>
        <strain evidence="6">1611_PpyrPB1</strain>
        <tissue evidence="6">Whole body</tissue>
    </source>
</reference>
<evidence type="ECO:0000256" key="2">
    <source>
        <dbReference type="ARBA" id="ARBA00022771"/>
    </source>
</evidence>
<dbReference type="Gene3D" id="3.30.40.10">
    <property type="entry name" value="Zinc/RING finger domain, C3HC4 (zinc finger)"/>
    <property type="match status" value="1"/>
</dbReference>